<dbReference type="CDD" id="cd00077">
    <property type="entry name" value="HDc"/>
    <property type="match status" value="1"/>
</dbReference>
<dbReference type="InterPro" id="IPR029151">
    <property type="entry name" value="Sensor-like_sf"/>
</dbReference>
<feature type="transmembrane region" description="Helical" evidence="1">
    <location>
        <begin position="43"/>
        <end position="66"/>
    </location>
</feature>
<evidence type="ECO:0000259" key="3">
    <source>
        <dbReference type="PROSITE" id="PS51832"/>
    </source>
</evidence>
<dbReference type="SMART" id="SM00304">
    <property type="entry name" value="HAMP"/>
    <property type="match status" value="1"/>
</dbReference>
<dbReference type="AlphaFoldDB" id="A0A445N2X5"/>
<dbReference type="PANTHER" id="PTHR43155:SF2">
    <property type="entry name" value="CYCLIC DI-GMP PHOSPHODIESTERASE PA4108"/>
    <property type="match status" value="1"/>
</dbReference>
<dbReference type="PROSITE" id="PS51832">
    <property type="entry name" value="HD_GYP"/>
    <property type="match status" value="1"/>
</dbReference>
<dbReference type="EMBL" id="OJIN01000227">
    <property type="protein sequence ID" value="SPD76072.1"/>
    <property type="molecule type" value="Genomic_DNA"/>
</dbReference>
<dbReference type="SMART" id="SM00471">
    <property type="entry name" value="HDc"/>
    <property type="match status" value="1"/>
</dbReference>
<feature type="transmembrane region" description="Helical" evidence="1">
    <location>
        <begin position="200"/>
        <end position="227"/>
    </location>
</feature>
<dbReference type="InterPro" id="IPR037522">
    <property type="entry name" value="HD_GYP_dom"/>
</dbReference>
<sequence length="484" mass="53627">MIANLRSFALKTISYLHALLKFFQAALLLMTQRYRSATLRFKIAFFVVILLTSTSFILSIITVQIMNNYILNEIIKRGESVGKSISAAAGYSLLSRDLLGLDNLVFKAKSSNSDMPYVAIIDPDMKTLVHSNEPMIGETIPVAQGRLYREAADGTIVKELPNPSGTIFEILCPIVFMKKSLGSVIIGMNRSVLLEAQRKVGNMILIVFGIIVILGIFASSLLASFLIKPIKELSAGVEELKHGTAKDPLRIYSQDELGRLTRNFNEMSALIADQRGKLAKYTRDLEEAYVSIVKVVAAAIDARDSYTHGHSARVAQLSLLIGKQIGLSEVELGDLEVACLFHDVGKIKTPDSILLKPGRLNQAEYQEMMQHAQYGAVILSWAPSLAKYIPSTRHHHEWHNGKGYPDGLIGNDIPLFAAIISIADAFDAMTSDRPYRKGRFEEEALREIARMSGTQFRPYLVGVFLELMEKNRVQDTPIPVAEAV</sequence>
<keyword evidence="1" id="KW-0812">Transmembrane</keyword>
<protein>
    <submittedName>
        <fullName evidence="4">HD domain / HAMP domain protein</fullName>
    </submittedName>
</protein>
<proteinExistence type="predicted"/>
<evidence type="ECO:0000256" key="1">
    <source>
        <dbReference type="SAM" id="Phobius"/>
    </source>
</evidence>
<dbReference type="InterPro" id="IPR003607">
    <property type="entry name" value="HD/PDEase_dom"/>
</dbReference>
<feature type="domain" description="HAMP" evidence="2">
    <location>
        <begin position="224"/>
        <end position="276"/>
    </location>
</feature>
<dbReference type="GO" id="GO:0007165">
    <property type="term" value="P:signal transduction"/>
    <property type="evidence" value="ECO:0007669"/>
    <property type="project" value="InterPro"/>
</dbReference>
<dbReference type="PANTHER" id="PTHR43155">
    <property type="entry name" value="CYCLIC DI-GMP PHOSPHODIESTERASE PA4108-RELATED"/>
    <property type="match status" value="1"/>
</dbReference>
<evidence type="ECO:0000259" key="2">
    <source>
        <dbReference type="PROSITE" id="PS50885"/>
    </source>
</evidence>
<dbReference type="Gene3D" id="6.10.340.10">
    <property type="match status" value="1"/>
</dbReference>
<keyword evidence="1" id="KW-1133">Transmembrane helix</keyword>
<accession>A0A445N2X5</accession>
<dbReference type="CDD" id="cd06225">
    <property type="entry name" value="HAMP"/>
    <property type="match status" value="1"/>
</dbReference>
<evidence type="ECO:0000313" key="4">
    <source>
        <dbReference type="EMBL" id="SPD76072.1"/>
    </source>
</evidence>
<dbReference type="SUPFAM" id="SSF103190">
    <property type="entry name" value="Sensory domain-like"/>
    <property type="match status" value="1"/>
</dbReference>
<organism evidence="4">
    <name type="scientific">uncultured Desulfobacterium sp</name>
    <dbReference type="NCBI Taxonomy" id="201089"/>
    <lineage>
        <taxon>Bacteria</taxon>
        <taxon>Pseudomonadati</taxon>
        <taxon>Thermodesulfobacteriota</taxon>
        <taxon>Desulfobacteria</taxon>
        <taxon>Desulfobacterales</taxon>
        <taxon>Desulfobacteriaceae</taxon>
        <taxon>Desulfobacterium</taxon>
        <taxon>environmental samples</taxon>
    </lineage>
</organism>
<reference evidence="4" key="1">
    <citation type="submission" date="2018-01" db="EMBL/GenBank/DDBJ databases">
        <authorList>
            <person name="Regsiter A."/>
            <person name="William W."/>
        </authorList>
    </citation>
    <scope>NUCLEOTIDE SEQUENCE</scope>
    <source>
        <strain evidence="4">TRIP AH-1</strain>
    </source>
</reference>
<dbReference type="Gene3D" id="1.10.3210.10">
    <property type="entry name" value="Hypothetical protein af1432"/>
    <property type="match status" value="1"/>
</dbReference>
<dbReference type="Pfam" id="PF00672">
    <property type="entry name" value="HAMP"/>
    <property type="match status" value="1"/>
</dbReference>
<dbReference type="InterPro" id="IPR003660">
    <property type="entry name" value="HAMP_dom"/>
</dbReference>
<dbReference type="PROSITE" id="PS50885">
    <property type="entry name" value="HAMP"/>
    <property type="match status" value="1"/>
</dbReference>
<keyword evidence="1" id="KW-0472">Membrane</keyword>
<dbReference type="GO" id="GO:0005886">
    <property type="term" value="C:plasma membrane"/>
    <property type="evidence" value="ECO:0007669"/>
    <property type="project" value="UniProtKB-SubCell"/>
</dbReference>
<dbReference type="SUPFAM" id="SSF109604">
    <property type="entry name" value="HD-domain/PDEase-like"/>
    <property type="match status" value="1"/>
</dbReference>
<gene>
    <name evidence="4" type="ORF">PITCH_A810003</name>
</gene>
<dbReference type="SUPFAM" id="SSF158472">
    <property type="entry name" value="HAMP domain-like"/>
    <property type="match status" value="1"/>
</dbReference>
<feature type="transmembrane region" description="Helical" evidence="1">
    <location>
        <begin position="12"/>
        <end position="31"/>
    </location>
</feature>
<dbReference type="Pfam" id="PF13487">
    <property type="entry name" value="HD_5"/>
    <property type="match status" value="1"/>
</dbReference>
<feature type="domain" description="HD-GYP" evidence="3">
    <location>
        <begin position="285"/>
        <end position="480"/>
    </location>
</feature>
<name>A0A445N2X5_9BACT</name>